<dbReference type="InterPro" id="IPR002323">
    <property type="entry name" value="Cyt_CIE"/>
</dbReference>
<dbReference type="GO" id="GO:0009055">
    <property type="term" value="F:electron transfer activity"/>
    <property type="evidence" value="ECO:0007669"/>
    <property type="project" value="InterPro"/>
</dbReference>
<dbReference type="PANTHER" id="PTHR40942:SF4">
    <property type="entry name" value="CYTOCHROME C5"/>
    <property type="match status" value="1"/>
</dbReference>
<accession>A0A6S6TMF4</accession>
<feature type="signal peptide" evidence="7">
    <location>
        <begin position="1"/>
        <end position="27"/>
    </location>
</feature>
<dbReference type="EMBL" id="CACVAY010000074">
    <property type="protein sequence ID" value="CAA6816156.1"/>
    <property type="molecule type" value="Genomic_DNA"/>
</dbReference>
<dbReference type="PRINTS" id="PR00607">
    <property type="entry name" value="CYTCHROMECIE"/>
</dbReference>
<dbReference type="PROSITE" id="PS51007">
    <property type="entry name" value="CYTC"/>
    <property type="match status" value="2"/>
</dbReference>
<dbReference type="InterPro" id="IPR036909">
    <property type="entry name" value="Cyt_c-like_dom_sf"/>
</dbReference>
<dbReference type="InterPro" id="IPR030991">
    <property type="entry name" value="c550_proteobact"/>
</dbReference>
<protein>
    <submittedName>
        <fullName evidence="9">Cytochrome C550 (Soluble cytochrome C)</fullName>
    </submittedName>
</protein>
<organism evidence="9">
    <name type="scientific">uncultured Thiotrichaceae bacterium</name>
    <dbReference type="NCBI Taxonomy" id="298394"/>
    <lineage>
        <taxon>Bacteria</taxon>
        <taxon>Pseudomonadati</taxon>
        <taxon>Pseudomonadota</taxon>
        <taxon>Gammaproteobacteria</taxon>
        <taxon>Thiotrichales</taxon>
        <taxon>Thiotrichaceae</taxon>
        <taxon>environmental samples</taxon>
    </lineage>
</organism>
<dbReference type="InterPro" id="IPR009056">
    <property type="entry name" value="Cyt_c-like_dom"/>
</dbReference>
<feature type="domain" description="Cytochrome c" evidence="8">
    <location>
        <begin position="186"/>
        <end position="268"/>
    </location>
</feature>
<gene>
    <name evidence="9" type="ORF">HELGO_WM42028</name>
</gene>
<evidence type="ECO:0000256" key="2">
    <source>
        <dbReference type="ARBA" id="ARBA00022617"/>
    </source>
</evidence>
<dbReference type="Pfam" id="PF13442">
    <property type="entry name" value="Cytochrome_CBB3"/>
    <property type="match status" value="2"/>
</dbReference>
<sequence>MNILNIKTTLIGSLATLALISSSVVFSHGDVTPQPVDTEGLEALGEEWLEVNPYRGNGLAAEIGASAYNQNCARCHGLQAVSGGIAPDLRELPWGEDGDVFFVERVRNGAIRNGVTYMPSFEGIVSQEGLWAIRAYLDDQSIEKPDDFKLTEVEASSATKEKVEVAPPAAAVKVQEASADAKEDEGKERTGEAIVKKTCATCHALGVANAPKIDDSGKAEWAKRHANGLDAMLEIAKKGKGAMPPMGADPTLSDEELKSAIVHMLKLAGVE</sequence>
<evidence type="ECO:0000256" key="1">
    <source>
        <dbReference type="ARBA" id="ARBA00022448"/>
    </source>
</evidence>
<feature type="chain" id="PRO_5027640184" evidence="7">
    <location>
        <begin position="28"/>
        <end position="271"/>
    </location>
</feature>
<evidence type="ECO:0000256" key="4">
    <source>
        <dbReference type="ARBA" id="ARBA00022982"/>
    </source>
</evidence>
<keyword evidence="2 6" id="KW-0349">Heme</keyword>
<reference evidence="9" key="1">
    <citation type="submission" date="2020-01" db="EMBL/GenBank/DDBJ databases">
        <authorList>
            <person name="Meier V. D."/>
            <person name="Meier V D."/>
        </authorList>
    </citation>
    <scope>NUCLEOTIDE SEQUENCE</scope>
    <source>
        <strain evidence="9">HLG_WM_MAG_07</strain>
    </source>
</reference>
<evidence type="ECO:0000313" key="9">
    <source>
        <dbReference type="EMBL" id="CAA6816156.1"/>
    </source>
</evidence>
<keyword evidence="4" id="KW-0249">Electron transport</keyword>
<evidence type="ECO:0000256" key="6">
    <source>
        <dbReference type="PROSITE-ProRule" id="PRU00433"/>
    </source>
</evidence>
<keyword evidence="1" id="KW-0813">Transport</keyword>
<dbReference type="NCBIfam" id="TIGR04494">
    <property type="entry name" value="c550_PedF"/>
    <property type="match status" value="1"/>
</dbReference>
<dbReference type="AlphaFoldDB" id="A0A6S6TMF4"/>
<evidence type="ECO:0000259" key="8">
    <source>
        <dbReference type="PROSITE" id="PS51007"/>
    </source>
</evidence>
<evidence type="ECO:0000256" key="5">
    <source>
        <dbReference type="ARBA" id="ARBA00023004"/>
    </source>
</evidence>
<evidence type="ECO:0000256" key="7">
    <source>
        <dbReference type="SAM" id="SignalP"/>
    </source>
</evidence>
<proteinExistence type="predicted"/>
<keyword evidence="5 6" id="KW-0408">Iron</keyword>
<keyword evidence="3 6" id="KW-0479">Metal-binding</keyword>
<dbReference type="PANTHER" id="PTHR40942">
    <property type="match status" value="1"/>
</dbReference>
<dbReference type="GO" id="GO:0020037">
    <property type="term" value="F:heme binding"/>
    <property type="evidence" value="ECO:0007669"/>
    <property type="project" value="InterPro"/>
</dbReference>
<dbReference type="GO" id="GO:0005506">
    <property type="term" value="F:iron ion binding"/>
    <property type="evidence" value="ECO:0007669"/>
    <property type="project" value="InterPro"/>
</dbReference>
<dbReference type="Gene3D" id="1.10.760.10">
    <property type="entry name" value="Cytochrome c-like domain"/>
    <property type="match status" value="2"/>
</dbReference>
<dbReference type="SUPFAM" id="SSF46626">
    <property type="entry name" value="Cytochrome c"/>
    <property type="match status" value="2"/>
</dbReference>
<feature type="domain" description="Cytochrome c" evidence="8">
    <location>
        <begin position="59"/>
        <end position="141"/>
    </location>
</feature>
<keyword evidence="7" id="KW-0732">Signal</keyword>
<name>A0A6S6TMF4_9GAMM</name>
<evidence type="ECO:0000256" key="3">
    <source>
        <dbReference type="ARBA" id="ARBA00022723"/>
    </source>
</evidence>